<sequence length="288" mass="30428">MIVDHEEKSARNEKQGLAEYGAPDRDFVPGPPAYFSARDASSSSAIVVASPSGSTLPVVTPPSGVPTNGLSIFTVLEPIKGSWLLDPLAAQSSGPSILQTIVQHRAGRRPRHVRNMTLGAPTARLDSRHGNISAVLRVVGESPTPATATIRSTTRSGNIVLELVSKSPTRTVNFDAYSRSGNISLLIPRSFSGVVELRARNGDMELLPALASSVRIVRASDRETVVLVGNNALPQVGPTSTGDLARLCARSGRVRLGFSGEDVFNESDGVIAKASHLFQKLTTRSASS</sequence>
<evidence type="ECO:0000313" key="4">
    <source>
        <dbReference type="Proteomes" id="UP000759537"/>
    </source>
</evidence>
<dbReference type="AlphaFoldDB" id="A0A9P5T8A0"/>
<feature type="region of interest" description="Disordered" evidence="1">
    <location>
        <begin position="1"/>
        <end position="24"/>
    </location>
</feature>
<evidence type="ECO:0000259" key="2">
    <source>
        <dbReference type="Pfam" id="PF24016"/>
    </source>
</evidence>
<comment type="caution">
    <text evidence="3">The sequence shown here is derived from an EMBL/GenBank/DDBJ whole genome shotgun (WGS) entry which is preliminary data.</text>
</comment>
<reference evidence="3" key="1">
    <citation type="submission" date="2019-10" db="EMBL/GenBank/DDBJ databases">
        <authorList>
            <consortium name="DOE Joint Genome Institute"/>
            <person name="Kuo A."/>
            <person name="Miyauchi S."/>
            <person name="Kiss E."/>
            <person name="Drula E."/>
            <person name="Kohler A."/>
            <person name="Sanchez-Garcia M."/>
            <person name="Andreopoulos B."/>
            <person name="Barry K.W."/>
            <person name="Bonito G."/>
            <person name="Buee M."/>
            <person name="Carver A."/>
            <person name="Chen C."/>
            <person name="Cichocki N."/>
            <person name="Clum A."/>
            <person name="Culley D."/>
            <person name="Crous P.W."/>
            <person name="Fauchery L."/>
            <person name="Girlanda M."/>
            <person name="Hayes R."/>
            <person name="Keri Z."/>
            <person name="LaButti K."/>
            <person name="Lipzen A."/>
            <person name="Lombard V."/>
            <person name="Magnuson J."/>
            <person name="Maillard F."/>
            <person name="Morin E."/>
            <person name="Murat C."/>
            <person name="Nolan M."/>
            <person name="Ohm R."/>
            <person name="Pangilinan J."/>
            <person name="Pereira M."/>
            <person name="Perotto S."/>
            <person name="Peter M."/>
            <person name="Riley R."/>
            <person name="Sitrit Y."/>
            <person name="Stielow B."/>
            <person name="Szollosi G."/>
            <person name="Zifcakova L."/>
            <person name="Stursova M."/>
            <person name="Spatafora J.W."/>
            <person name="Tedersoo L."/>
            <person name="Vaario L.-M."/>
            <person name="Yamada A."/>
            <person name="Yan M."/>
            <person name="Wang P."/>
            <person name="Xu J."/>
            <person name="Bruns T."/>
            <person name="Baldrian P."/>
            <person name="Vilgalys R."/>
            <person name="Henrissat B."/>
            <person name="Grigoriev I.V."/>
            <person name="Hibbett D."/>
            <person name="Nagy L.G."/>
            <person name="Martin F.M."/>
        </authorList>
    </citation>
    <scope>NUCLEOTIDE SEQUENCE</scope>
    <source>
        <strain evidence="3">Prilba</strain>
    </source>
</reference>
<dbReference type="EMBL" id="WHVB01000009">
    <property type="protein sequence ID" value="KAF8479565.1"/>
    <property type="molecule type" value="Genomic_DNA"/>
</dbReference>
<feature type="domain" description="DUF7330" evidence="2">
    <location>
        <begin position="70"/>
        <end position="261"/>
    </location>
</feature>
<accession>A0A9P5T8A0</accession>
<dbReference type="Proteomes" id="UP000759537">
    <property type="component" value="Unassembled WGS sequence"/>
</dbReference>
<evidence type="ECO:0000256" key="1">
    <source>
        <dbReference type="SAM" id="MobiDB-lite"/>
    </source>
</evidence>
<reference evidence="3" key="2">
    <citation type="journal article" date="2020" name="Nat. Commun.">
        <title>Large-scale genome sequencing of mycorrhizal fungi provides insights into the early evolution of symbiotic traits.</title>
        <authorList>
            <person name="Miyauchi S."/>
            <person name="Kiss E."/>
            <person name="Kuo A."/>
            <person name="Drula E."/>
            <person name="Kohler A."/>
            <person name="Sanchez-Garcia M."/>
            <person name="Morin E."/>
            <person name="Andreopoulos B."/>
            <person name="Barry K.W."/>
            <person name="Bonito G."/>
            <person name="Buee M."/>
            <person name="Carver A."/>
            <person name="Chen C."/>
            <person name="Cichocki N."/>
            <person name="Clum A."/>
            <person name="Culley D."/>
            <person name="Crous P.W."/>
            <person name="Fauchery L."/>
            <person name="Girlanda M."/>
            <person name="Hayes R.D."/>
            <person name="Keri Z."/>
            <person name="LaButti K."/>
            <person name="Lipzen A."/>
            <person name="Lombard V."/>
            <person name="Magnuson J."/>
            <person name="Maillard F."/>
            <person name="Murat C."/>
            <person name="Nolan M."/>
            <person name="Ohm R.A."/>
            <person name="Pangilinan J."/>
            <person name="Pereira M.F."/>
            <person name="Perotto S."/>
            <person name="Peter M."/>
            <person name="Pfister S."/>
            <person name="Riley R."/>
            <person name="Sitrit Y."/>
            <person name="Stielow J.B."/>
            <person name="Szollosi G."/>
            <person name="Zifcakova L."/>
            <person name="Stursova M."/>
            <person name="Spatafora J.W."/>
            <person name="Tedersoo L."/>
            <person name="Vaario L.M."/>
            <person name="Yamada A."/>
            <person name="Yan M."/>
            <person name="Wang P."/>
            <person name="Xu J."/>
            <person name="Bruns T."/>
            <person name="Baldrian P."/>
            <person name="Vilgalys R."/>
            <person name="Dunand C."/>
            <person name="Henrissat B."/>
            <person name="Grigoriev I.V."/>
            <person name="Hibbett D."/>
            <person name="Nagy L.G."/>
            <person name="Martin F.M."/>
        </authorList>
    </citation>
    <scope>NUCLEOTIDE SEQUENCE</scope>
    <source>
        <strain evidence="3">Prilba</strain>
    </source>
</reference>
<gene>
    <name evidence="3" type="ORF">DFH94DRAFT_682293</name>
</gene>
<name>A0A9P5T8A0_9AGAM</name>
<dbReference type="OrthoDB" id="2593559at2759"/>
<protein>
    <recommendedName>
        <fullName evidence="2">DUF7330 domain-containing protein</fullName>
    </recommendedName>
</protein>
<proteinExistence type="predicted"/>
<organism evidence="3 4">
    <name type="scientific">Russula ochroleuca</name>
    <dbReference type="NCBI Taxonomy" id="152965"/>
    <lineage>
        <taxon>Eukaryota</taxon>
        <taxon>Fungi</taxon>
        <taxon>Dikarya</taxon>
        <taxon>Basidiomycota</taxon>
        <taxon>Agaricomycotina</taxon>
        <taxon>Agaricomycetes</taxon>
        <taxon>Russulales</taxon>
        <taxon>Russulaceae</taxon>
        <taxon>Russula</taxon>
    </lineage>
</organism>
<keyword evidence="4" id="KW-1185">Reference proteome</keyword>
<evidence type="ECO:0000313" key="3">
    <source>
        <dbReference type="EMBL" id="KAF8479565.1"/>
    </source>
</evidence>
<dbReference type="InterPro" id="IPR055754">
    <property type="entry name" value="DUF7330"/>
</dbReference>
<dbReference type="Pfam" id="PF24016">
    <property type="entry name" value="DUF7330"/>
    <property type="match status" value="1"/>
</dbReference>